<dbReference type="GO" id="GO:0015940">
    <property type="term" value="P:pantothenate biosynthetic process"/>
    <property type="evidence" value="ECO:0007669"/>
    <property type="project" value="UniProtKB-UniPathway"/>
</dbReference>
<evidence type="ECO:0000256" key="6">
    <source>
        <dbReference type="ARBA" id="ARBA00022655"/>
    </source>
</evidence>
<dbReference type="STRING" id="81857.IV38_GL001271"/>
<comment type="similarity">
    <text evidence="3 11">Belongs to the ketopantoate reductase family.</text>
</comment>
<dbReference type="GO" id="GO:0005737">
    <property type="term" value="C:cytoplasm"/>
    <property type="evidence" value="ECO:0007669"/>
    <property type="project" value="TreeGrafter"/>
</dbReference>
<dbReference type="Gene3D" id="3.40.50.720">
    <property type="entry name" value="NAD(P)-binding Rossmann-like Domain"/>
    <property type="match status" value="1"/>
</dbReference>
<keyword evidence="7 11" id="KW-0521">NADP</keyword>
<evidence type="ECO:0000313" key="14">
    <source>
        <dbReference type="EMBL" id="KRN29055.1"/>
    </source>
</evidence>
<dbReference type="EMBL" id="JQAT01000002">
    <property type="protein sequence ID" value="KRN29055.1"/>
    <property type="molecule type" value="Genomic_DNA"/>
</dbReference>
<proteinExistence type="inferred from homology"/>
<dbReference type="NCBIfam" id="TIGR00745">
    <property type="entry name" value="apbA_panE"/>
    <property type="match status" value="1"/>
</dbReference>
<dbReference type="EMBL" id="JQAZ01000009">
    <property type="protein sequence ID" value="KRN30032.1"/>
    <property type="molecule type" value="Genomic_DNA"/>
</dbReference>
<dbReference type="InterPro" id="IPR013752">
    <property type="entry name" value="KPA_reductase"/>
</dbReference>
<comment type="caution">
    <text evidence="14">The sequence shown here is derived from an EMBL/GenBank/DDBJ whole genome shotgun (WGS) entry which is preliminary data.</text>
</comment>
<feature type="domain" description="Ketopantoate reductase C-terminal" evidence="13">
    <location>
        <begin position="181"/>
        <end position="308"/>
    </location>
</feature>
<evidence type="ECO:0000256" key="4">
    <source>
        <dbReference type="ARBA" id="ARBA00013014"/>
    </source>
</evidence>
<dbReference type="Gene3D" id="1.10.1040.10">
    <property type="entry name" value="N-(1-d-carboxylethyl)-l-norvaline Dehydrogenase, domain 2"/>
    <property type="match status" value="1"/>
</dbReference>
<evidence type="ECO:0000256" key="3">
    <source>
        <dbReference type="ARBA" id="ARBA00007870"/>
    </source>
</evidence>
<organism evidence="14 17">
    <name type="scientific">Lactobacillus selangorensis</name>
    <dbReference type="NCBI Taxonomy" id="81857"/>
    <lineage>
        <taxon>Bacteria</taxon>
        <taxon>Bacillati</taxon>
        <taxon>Bacillota</taxon>
        <taxon>Bacilli</taxon>
        <taxon>Lactobacillales</taxon>
        <taxon>Lactobacillaceae</taxon>
        <taxon>Lactobacillus</taxon>
    </lineage>
</organism>
<dbReference type="InterPro" id="IPR003710">
    <property type="entry name" value="ApbA"/>
</dbReference>
<evidence type="ECO:0000313" key="17">
    <source>
        <dbReference type="Proteomes" id="UP000051751"/>
    </source>
</evidence>
<dbReference type="PATRIC" id="fig|81857.3.peg.1277"/>
<protein>
    <recommendedName>
        <fullName evidence="5 11">2-dehydropantoate 2-reductase</fullName>
        <ecNumber evidence="4 11">1.1.1.169</ecNumber>
    </recommendedName>
    <alternativeName>
        <fullName evidence="9 11">Ketopantoate reductase</fullName>
    </alternativeName>
</protein>
<dbReference type="PANTHER" id="PTHR43765">
    <property type="entry name" value="2-DEHYDROPANTOATE 2-REDUCTASE-RELATED"/>
    <property type="match status" value="1"/>
</dbReference>
<evidence type="ECO:0000256" key="10">
    <source>
        <dbReference type="ARBA" id="ARBA00048793"/>
    </source>
</evidence>
<feature type="domain" description="Ketopantoate reductase N-terminal" evidence="12">
    <location>
        <begin position="7"/>
        <end position="154"/>
    </location>
</feature>
<reference evidence="16 17" key="1">
    <citation type="journal article" date="2015" name="Genome Announc.">
        <title>Expanding the biotechnology potential of lactobacilli through comparative genomics of 213 strains and associated genera.</title>
        <authorList>
            <person name="Sun Z."/>
            <person name="Harris H.M."/>
            <person name="McCann A."/>
            <person name="Guo C."/>
            <person name="Argimon S."/>
            <person name="Zhang W."/>
            <person name="Yang X."/>
            <person name="Jeffery I.B."/>
            <person name="Cooney J.C."/>
            <person name="Kagawa T.F."/>
            <person name="Liu W."/>
            <person name="Song Y."/>
            <person name="Salvetti E."/>
            <person name="Wrobel A."/>
            <person name="Rasinkangas P."/>
            <person name="Parkhill J."/>
            <person name="Rea M.C."/>
            <person name="O'Sullivan O."/>
            <person name="Ritari J."/>
            <person name="Douillard F.P."/>
            <person name="Paul Ross R."/>
            <person name="Yang R."/>
            <person name="Briner A.E."/>
            <person name="Felis G.E."/>
            <person name="de Vos W.M."/>
            <person name="Barrangou R."/>
            <person name="Klaenhammer T.R."/>
            <person name="Caufield P.W."/>
            <person name="Cui Y."/>
            <person name="Zhang H."/>
            <person name="O'Toole P.W."/>
        </authorList>
    </citation>
    <scope>NUCLEOTIDE SEQUENCE [LARGE SCALE GENOMIC DNA]</scope>
    <source>
        <strain evidence="14 17">ATCC BAA-66</strain>
        <strain evidence="15 16">DSM 13344</strain>
    </source>
</reference>
<dbReference type="SUPFAM" id="SSF48179">
    <property type="entry name" value="6-phosphogluconate dehydrogenase C-terminal domain-like"/>
    <property type="match status" value="1"/>
</dbReference>
<evidence type="ECO:0000313" key="16">
    <source>
        <dbReference type="Proteomes" id="UP000051645"/>
    </source>
</evidence>
<dbReference type="SUPFAM" id="SSF51735">
    <property type="entry name" value="NAD(P)-binding Rossmann-fold domains"/>
    <property type="match status" value="1"/>
</dbReference>
<dbReference type="UniPathway" id="UPA00028">
    <property type="reaction ID" value="UER00004"/>
</dbReference>
<evidence type="ECO:0000259" key="13">
    <source>
        <dbReference type="Pfam" id="PF08546"/>
    </source>
</evidence>
<evidence type="ECO:0000256" key="2">
    <source>
        <dbReference type="ARBA" id="ARBA00004994"/>
    </source>
</evidence>
<comment type="pathway">
    <text evidence="2 11">Cofactor biosynthesis; (R)-pantothenate biosynthesis; (R)-pantoate from 3-methyl-2-oxobutanoate: step 2/2.</text>
</comment>
<keyword evidence="16" id="KW-1185">Reference proteome</keyword>
<dbReference type="Pfam" id="PF08546">
    <property type="entry name" value="ApbA_C"/>
    <property type="match status" value="1"/>
</dbReference>
<keyword evidence="6 11" id="KW-0566">Pantothenate biosynthesis</keyword>
<dbReference type="GO" id="GO:0050661">
    <property type="term" value="F:NADP binding"/>
    <property type="evidence" value="ECO:0007669"/>
    <property type="project" value="TreeGrafter"/>
</dbReference>
<evidence type="ECO:0000256" key="1">
    <source>
        <dbReference type="ARBA" id="ARBA00002919"/>
    </source>
</evidence>
<dbReference type="AlphaFoldDB" id="A0A0R2FK98"/>
<keyword evidence="8 11" id="KW-0560">Oxidoreductase</keyword>
<accession>A0A0R2FK98</accession>
<gene>
    <name evidence="14" type="ORF">IV38_GL001271</name>
    <name evidence="15" type="ORF">IV40_GL002061</name>
</gene>
<evidence type="ECO:0000256" key="5">
    <source>
        <dbReference type="ARBA" id="ARBA00019465"/>
    </source>
</evidence>
<dbReference type="Proteomes" id="UP000051645">
    <property type="component" value="Unassembled WGS sequence"/>
</dbReference>
<dbReference type="Pfam" id="PF02558">
    <property type="entry name" value="ApbA"/>
    <property type="match status" value="1"/>
</dbReference>
<evidence type="ECO:0000313" key="15">
    <source>
        <dbReference type="EMBL" id="KRN30032.1"/>
    </source>
</evidence>
<sequence length="315" mass="34336">MKIMAKIAIAGAGAMGSRFGYMLQKAGNDVILMDNWEQHVETINEKGLTVDDNGQTQVIQIPAMAPRAVKEVQDLVILFTKTMQLKTMLEDIKGTIGKNTAVLCLMNGLGNVDVIEQYVKKQHIIVGVTLWTSELVGPGHISFTGSGSIGLQNIDPREQDRAAKVVSLLNAAGLNATLSTDVTTDIWKKACVNGTLNSLCTLLDCNIEEFGQLKEAPQMAREILNEFAAVAKLENVTIDVDEILTSLQKLGDTSQAGAHYPSMHQDLIQHHRKTEIDFLNGYVAKKGKANGIATPYNTLVTQLVHAKEQILVEDK</sequence>
<dbReference type="GO" id="GO:0008677">
    <property type="term" value="F:2-dehydropantoate 2-reductase activity"/>
    <property type="evidence" value="ECO:0007669"/>
    <property type="project" value="UniProtKB-EC"/>
</dbReference>
<dbReference type="InterPro" id="IPR050838">
    <property type="entry name" value="Ketopantoate_reductase"/>
</dbReference>
<dbReference type="NCBIfam" id="NF005088">
    <property type="entry name" value="PRK06522.1-2"/>
    <property type="match status" value="1"/>
</dbReference>
<dbReference type="InterPro" id="IPR008927">
    <property type="entry name" value="6-PGluconate_DH-like_C_sf"/>
</dbReference>
<evidence type="ECO:0000256" key="11">
    <source>
        <dbReference type="RuleBase" id="RU362068"/>
    </source>
</evidence>
<comment type="catalytic activity">
    <reaction evidence="10 11">
        <text>(R)-pantoate + NADP(+) = 2-dehydropantoate + NADPH + H(+)</text>
        <dbReference type="Rhea" id="RHEA:16233"/>
        <dbReference type="ChEBI" id="CHEBI:11561"/>
        <dbReference type="ChEBI" id="CHEBI:15378"/>
        <dbReference type="ChEBI" id="CHEBI:15980"/>
        <dbReference type="ChEBI" id="CHEBI:57783"/>
        <dbReference type="ChEBI" id="CHEBI:58349"/>
        <dbReference type="EC" id="1.1.1.169"/>
    </reaction>
</comment>
<evidence type="ECO:0000256" key="7">
    <source>
        <dbReference type="ARBA" id="ARBA00022857"/>
    </source>
</evidence>
<name>A0A0R2FK98_9LACO</name>
<dbReference type="Proteomes" id="UP000051751">
    <property type="component" value="Unassembled WGS sequence"/>
</dbReference>
<dbReference type="EC" id="1.1.1.169" evidence="4 11"/>
<comment type="function">
    <text evidence="1 11">Catalyzes the NADPH-dependent reduction of ketopantoate into pantoic acid.</text>
</comment>
<evidence type="ECO:0000259" key="12">
    <source>
        <dbReference type="Pfam" id="PF02558"/>
    </source>
</evidence>
<dbReference type="InterPro" id="IPR013328">
    <property type="entry name" value="6PGD_dom2"/>
</dbReference>
<dbReference type="PANTHER" id="PTHR43765:SF2">
    <property type="entry name" value="2-DEHYDROPANTOATE 2-REDUCTASE"/>
    <property type="match status" value="1"/>
</dbReference>
<evidence type="ECO:0000256" key="8">
    <source>
        <dbReference type="ARBA" id="ARBA00023002"/>
    </source>
</evidence>
<evidence type="ECO:0000256" key="9">
    <source>
        <dbReference type="ARBA" id="ARBA00032024"/>
    </source>
</evidence>
<dbReference type="InterPro" id="IPR013332">
    <property type="entry name" value="KPR_N"/>
</dbReference>
<dbReference type="InterPro" id="IPR036291">
    <property type="entry name" value="NAD(P)-bd_dom_sf"/>
</dbReference>